<sequence>FLCFQRPCQAVNQSVMMGAIFGKLLIALHRYFVLRQLALSEKIWPVPLVRGLIALQLIIPFIITGVCYLLGHAEQTVVNGAITYKAAGQGLIVSIAHRNLFIVVAVSSLSHILKAAQQSLIVIYSQNGAIDRRVFETILWPTFVATNGIATYTPPLILIYFSRRIRLLLFGRFSAKIRLQKSTDLAVKTI</sequence>
<dbReference type="EMBL" id="BTRK01000005">
    <property type="protein sequence ID" value="GMR51181.1"/>
    <property type="molecule type" value="Genomic_DNA"/>
</dbReference>
<dbReference type="PANTHER" id="PTHR31552:SF31">
    <property type="entry name" value="SERPENTINE RECEPTOR CLASS GAMMA"/>
    <property type="match status" value="1"/>
</dbReference>
<dbReference type="PANTHER" id="PTHR31552">
    <property type="entry name" value="SERPENTINE RECEPTOR CLASS GAMMA"/>
    <property type="match status" value="1"/>
</dbReference>
<feature type="non-terminal residue" evidence="2">
    <location>
        <position position="1"/>
    </location>
</feature>
<reference evidence="3" key="1">
    <citation type="submission" date="2022-10" db="EMBL/GenBank/DDBJ databases">
        <title>Genome assembly of Pristionchus species.</title>
        <authorList>
            <person name="Yoshida K."/>
            <person name="Sommer R.J."/>
        </authorList>
    </citation>
    <scope>NUCLEOTIDE SEQUENCE [LARGE SCALE GENOMIC DNA]</scope>
    <source>
        <strain evidence="3">RS5460</strain>
    </source>
</reference>
<dbReference type="AlphaFoldDB" id="A0AAN5I583"/>
<feature type="transmembrane region" description="Helical" evidence="1">
    <location>
        <begin position="52"/>
        <end position="71"/>
    </location>
</feature>
<feature type="transmembrane region" description="Helical" evidence="1">
    <location>
        <begin position="14"/>
        <end position="32"/>
    </location>
</feature>
<protein>
    <recommendedName>
        <fullName evidence="4">G protein-coupled receptor</fullName>
    </recommendedName>
</protein>
<proteinExistence type="predicted"/>
<keyword evidence="1" id="KW-1133">Transmembrane helix</keyword>
<evidence type="ECO:0008006" key="4">
    <source>
        <dbReference type="Google" id="ProtNLM"/>
    </source>
</evidence>
<keyword evidence="1" id="KW-0812">Transmembrane</keyword>
<keyword evidence="3" id="KW-1185">Reference proteome</keyword>
<feature type="transmembrane region" description="Helical" evidence="1">
    <location>
        <begin position="138"/>
        <end position="161"/>
    </location>
</feature>
<evidence type="ECO:0000313" key="3">
    <source>
        <dbReference type="Proteomes" id="UP001328107"/>
    </source>
</evidence>
<keyword evidence="1" id="KW-0472">Membrane</keyword>
<feature type="non-terminal residue" evidence="2">
    <location>
        <position position="190"/>
    </location>
</feature>
<dbReference type="Proteomes" id="UP001328107">
    <property type="component" value="Unassembled WGS sequence"/>
</dbReference>
<gene>
    <name evidence="2" type="ORF">PMAYCL1PPCAC_21376</name>
</gene>
<comment type="caution">
    <text evidence="2">The sequence shown here is derived from an EMBL/GenBank/DDBJ whole genome shotgun (WGS) entry which is preliminary data.</text>
</comment>
<name>A0AAN5I583_9BILA</name>
<evidence type="ECO:0000313" key="2">
    <source>
        <dbReference type="EMBL" id="GMR51181.1"/>
    </source>
</evidence>
<evidence type="ECO:0000256" key="1">
    <source>
        <dbReference type="SAM" id="Phobius"/>
    </source>
</evidence>
<accession>A0AAN5I583</accession>
<organism evidence="2 3">
    <name type="scientific">Pristionchus mayeri</name>
    <dbReference type="NCBI Taxonomy" id="1317129"/>
    <lineage>
        <taxon>Eukaryota</taxon>
        <taxon>Metazoa</taxon>
        <taxon>Ecdysozoa</taxon>
        <taxon>Nematoda</taxon>
        <taxon>Chromadorea</taxon>
        <taxon>Rhabditida</taxon>
        <taxon>Rhabditina</taxon>
        <taxon>Diplogasteromorpha</taxon>
        <taxon>Diplogasteroidea</taxon>
        <taxon>Neodiplogasteridae</taxon>
        <taxon>Pristionchus</taxon>
    </lineage>
</organism>